<gene>
    <name evidence="2" type="ORF">WPS_15030</name>
</gene>
<name>A0AAN1XVL1_UNVUL</name>
<evidence type="ECO:0000256" key="1">
    <source>
        <dbReference type="SAM" id="Coils"/>
    </source>
</evidence>
<organism evidence="2 3">
    <name type="scientific">Vulcanimicrobium alpinum</name>
    <dbReference type="NCBI Taxonomy" id="3016050"/>
    <lineage>
        <taxon>Bacteria</taxon>
        <taxon>Bacillati</taxon>
        <taxon>Vulcanimicrobiota</taxon>
        <taxon>Vulcanimicrobiia</taxon>
        <taxon>Vulcanimicrobiales</taxon>
        <taxon>Vulcanimicrobiaceae</taxon>
        <taxon>Vulcanimicrobium</taxon>
    </lineage>
</organism>
<evidence type="ECO:0000313" key="2">
    <source>
        <dbReference type="EMBL" id="BDE06227.1"/>
    </source>
</evidence>
<dbReference type="KEGG" id="vab:WPS_15030"/>
<feature type="coiled-coil region" evidence="1">
    <location>
        <begin position="61"/>
        <end position="106"/>
    </location>
</feature>
<dbReference type="RefSeq" id="WP_317997203.1">
    <property type="nucleotide sequence ID" value="NZ_AP025523.1"/>
</dbReference>
<proteinExistence type="predicted"/>
<accession>A0AAN1XVL1</accession>
<evidence type="ECO:0008006" key="4">
    <source>
        <dbReference type="Google" id="ProtNLM"/>
    </source>
</evidence>
<dbReference type="EMBL" id="AP025523">
    <property type="protein sequence ID" value="BDE06227.1"/>
    <property type="molecule type" value="Genomic_DNA"/>
</dbReference>
<evidence type="ECO:0000313" key="3">
    <source>
        <dbReference type="Proteomes" id="UP001317532"/>
    </source>
</evidence>
<keyword evidence="3" id="KW-1185">Reference proteome</keyword>
<protein>
    <recommendedName>
        <fullName evidence="4">ATPase</fullName>
    </recommendedName>
</protein>
<sequence length="185" mass="19659">MSVYRVIDKLEASVKAGTVLPLGYRIVSEERILELIEKLRASLPEEVGRARTIAKNGDRLVREAQEKAQAIVVEASAAQSQLLDDHELVQRARATAEIVLREAEQKAARVREGADAYAAAVLTDLDVRLSGALGSVKKGIDALAAAKAGPAQPPAQATLADAAAKSKRAAFDAQQHSETAQLESV</sequence>
<keyword evidence="1" id="KW-0175">Coiled coil</keyword>
<reference evidence="2 3" key="1">
    <citation type="journal article" date="2022" name="ISME Commun">
        <title>Vulcanimicrobium alpinus gen. nov. sp. nov., the first cultivated representative of the candidate phylum 'Eremiobacterota', is a metabolically versatile aerobic anoxygenic phototroph.</title>
        <authorList>
            <person name="Yabe S."/>
            <person name="Muto K."/>
            <person name="Abe K."/>
            <person name="Yokota A."/>
            <person name="Staudigel H."/>
            <person name="Tebo B.M."/>
        </authorList>
    </citation>
    <scope>NUCLEOTIDE SEQUENCE [LARGE SCALE GENOMIC DNA]</scope>
    <source>
        <strain evidence="2 3">WC8-2</strain>
    </source>
</reference>
<dbReference type="AlphaFoldDB" id="A0AAN1XVL1"/>
<dbReference type="Proteomes" id="UP001317532">
    <property type="component" value="Chromosome"/>
</dbReference>